<comment type="similarity">
    <text evidence="1">Belongs to the MEMO1 family.</text>
</comment>
<sequence>MSVREATHAGSWYTKNGARLSKELDTWLGAVVDSEIAEEGTPVPGARVIIAPHAGYSYSGPAAAWAYKAVDLSDIKRVFILGPSHHVYFTTCRLSAQTEYATPLGNLRIDAETNSKLESLSSVDRNHRDAKFERMSKGTDEDEHSIEMHLPYTYKILQRNFGDDPNNFPPIVPILVGSIDATQEKIYGAALKKYLEDTENVFIVSSDFCHWGSRFQYTAYRETPNSPIQKLQGRRTIPSGGPPIYKSIEGLDREGMAAIESGDHNTFVRYLALTKNTICGRHPIGVVMAGLEDLIKKNEGKGIFKFVRYEQSSHCTSPSDSSVSYASAFART</sequence>
<dbReference type="EMBL" id="ML119661">
    <property type="protein sequence ID" value="RPA83979.1"/>
    <property type="molecule type" value="Genomic_DNA"/>
</dbReference>
<evidence type="ECO:0000313" key="2">
    <source>
        <dbReference type="EMBL" id="RPA83979.1"/>
    </source>
</evidence>
<dbReference type="Proteomes" id="UP000275078">
    <property type="component" value="Unassembled WGS sequence"/>
</dbReference>
<name>A0A3N4IDW7_ASCIM</name>
<proteinExistence type="inferred from homology"/>
<dbReference type="InterPro" id="IPR002737">
    <property type="entry name" value="MEMO1_fam"/>
</dbReference>
<dbReference type="Gene3D" id="3.40.830.10">
    <property type="entry name" value="LigB-like"/>
    <property type="match status" value="1"/>
</dbReference>
<dbReference type="AlphaFoldDB" id="A0A3N4IDW7"/>
<organism evidence="2 3">
    <name type="scientific">Ascobolus immersus RN42</name>
    <dbReference type="NCBI Taxonomy" id="1160509"/>
    <lineage>
        <taxon>Eukaryota</taxon>
        <taxon>Fungi</taxon>
        <taxon>Dikarya</taxon>
        <taxon>Ascomycota</taxon>
        <taxon>Pezizomycotina</taxon>
        <taxon>Pezizomycetes</taxon>
        <taxon>Pezizales</taxon>
        <taxon>Ascobolaceae</taxon>
        <taxon>Ascobolus</taxon>
    </lineage>
</organism>
<dbReference type="Pfam" id="PF01875">
    <property type="entry name" value="Memo"/>
    <property type="match status" value="1"/>
</dbReference>
<gene>
    <name evidence="2" type="ORF">BJ508DRAFT_206580</name>
</gene>
<dbReference type="STRING" id="1160509.A0A3N4IDW7"/>
<dbReference type="PANTHER" id="PTHR11060">
    <property type="entry name" value="PROTEIN MEMO1"/>
    <property type="match status" value="1"/>
</dbReference>
<dbReference type="OrthoDB" id="417112at2759"/>
<accession>A0A3N4IDW7</accession>
<evidence type="ECO:0000313" key="3">
    <source>
        <dbReference type="Proteomes" id="UP000275078"/>
    </source>
</evidence>
<dbReference type="NCBIfam" id="TIGR04336">
    <property type="entry name" value="AmmeMemoSam_B"/>
    <property type="match status" value="1"/>
</dbReference>
<dbReference type="CDD" id="cd07361">
    <property type="entry name" value="MEMO_like"/>
    <property type="match status" value="1"/>
</dbReference>
<reference evidence="2 3" key="1">
    <citation type="journal article" date="2018" name="Nat. Ecol. Evol.">
        <title>Pezizomycetes genomes reveal the molecular basis of ectomycorrhizal truffle lifestyle.</title>
        <authorList>
            <person name="Murat C."/>
            <person name="Payen T."/>
            <person name="Noel B."/>
            <person name="Kuo A."/>
            <person name="Morin E."/>
            <person name="Chen J."/>
            <person name="Kohler A."/>
            <person name="Krizsan K."/>
            <person name="Balestrini R."/>
            <person name="Da Silva C."/>
            <person name="Montanini B."/>
            <person name="Hainaut M."/>
            <person name="Levati E."/>
            <person name="Barry K.W."/>
            <person name="Belfiori B."/>
            <person name="Cichocki N."/>
            <person name="Clum A."/>
            <person name="Dockter R.B."/>
            <person name="Fauchery L."/>
            <person name="Guy J."/>
            <person name="Iotti M."/>
            <person name="Le Tacon F."/>
            <person name="Lindquist E.A."/>
            <person name="Lipzen A."/>
            <person name="Malagnac F."/>
            <person name="Mello A."/>
            <person name="Molinier V."/>
            <person name="Miyauchi S."/>
            <person name="Poulain J."/>
            <person name="Riccioni C."/>
            <person name="Rubini A."/>
            <person name="Sitrit Y."/>
            <person name="Splivallo R."/>
            <person name="Traeger S."/>
            <person name="Wang M."/>
            <person name="Zifcakova L."/>
            <person name="Wipf D."/>
            <person name="Zambonelli A."/>
            <person name="Paolocci F."/>
            <person name="Nowrousian M."/>
            <person name="Ottonello S."/>
            <person name="Baldrian P."/>
            <person name="Spatafora J.W."/>
            <person name="Henrissat B."/>
            <person name="Nagy L.G."/>
            <person name="Aury J.M."/>
            <person name="Wincker P."/>
            <person name="Grigoriev I.V."/>
            <person name="Bonfante P."/>
            <person name="Martin F.M."/>
        </authorList>
    </citation>
    <scope>NUCLEOTIDE SEQUENCE [LARGE SCALE GENOMIC DNA]</scope>
    <source>
        <strain evidence="2 3">RN42</strain>
    </source>
</reference>
<protein>
    <submittedName>
        <fullName evidence="2">UPF0103-domain-containing protein</fullName>
    </submittedName>
</protein>
<evidence type="ECO:0000256" key="1">
    <source>
        <dbReference type="ARBA" id="ARBA00006315"/>
    </source>
</evidence>
<dbReference type="PANTHER" id="PTHR11060:SF0">
    <property type="entry name" value="PROTEIN MEMO1"/>
    <property type="match status" value="1"/>
</dbReference>
<keyword evidence="3" id="KW-1185">Reference proteome</keyword>
<dbReference type="HAMAP" id="MF_00055">
    <property type="entry name" value="MEMO1"/>
    <property type="match status" value="1"/>
</dbReference>